<dbReference type="Pfam" id="PF00126">
    <property type="entry name" value="HTH_1"/>
    <property type="match status" value="1"/>
</dbReference>
<gene>
    <name evidence="6" type="ORF">REIFOR_00178</name>
</gene>
<evidence type="ECO:0000256" key="1">
    <source>
        <dbReference type="ARBA" id="ARBA00009437"/>
    </source>
</evidence>
<keyword evidence="3" id="KW-0238">DNA-binding</keyword>
<keyword evidence="2" id="KW-0805">Transcription regulation</keyword>
<dbReference type="Proteomes" id="UP000229757">
    <property type="component" value="Chromosome"/>
</dbReference>
<dbReference type="InterPro" id="IPR005119">
    <property type="entry name" value="LysR_subst-bd"/>
</dbReference>
<reference evidence="6 7" key="1">
    <citation type="journal article" date="2017" name="Environ. Microbiol.">
        <title>Genomic and physiological analyses of 'Reinekea forsetii' reveal a versatile opportunistic lifestyle during spring algae blooms.</title>
        <authorList>
            <person name="Avci B."/>
            <person name="Hahnke R.L."/>
            <person name="Chafee M."/>
            <person name="Fischer T."/>
            <person name="Gruber-Vodicka H."/>
            <person name="Tegetmeyer H.E."/>
            <person name="Harder J."/>
            <person name="Fuchs B.M."/>
            <person name="Amann R.I."/>
            <person name="Teeling H."/>
        </authorList>
    </citation>
    <scope>NUCLEOTIDE SEQUENCE [LARGE SCALE GENOMIC DNA]</scope>
    <source>
        <strain evidence="6 7">Hel1_31_D35</strain>
    </source>
</reference>
<evidence type="ECO:0000256" key="4">
    <source>
        <dbReference type="ARBA" id="ARBA00023163"/>
    </source>
</evidence>
<dbReference type="RefSeq" id="WP_100255768.1">
    <property type="nucleotide sequence ID" value="NZ_CP011797.1"/>
</dbReference>
<dbReference type="CDD" id="cd05466">
    <property type="entry name" value="PBP2_LTTR_substrate"/>
    <property type="match status" value="1"/>
</dbReference>
<dbReference type="Pfam" id="PF03466">
    <property type="entry name" value="LysR_substrate"/>
    <property type="match status" value="1"/>
</dbReference>
<dbReference type="InterPro" id="IPR000847">
    <property type="entry name" value="LysR_HTH_N"/>
</dbReference>
<dbReference type="EMBL" id="CP011797">
    <property type="protein sequence ID" value="ATX75355.1"/>
    <property type="molecule type" value="Genomic_DNA"/>
</dbReference>
<keyword evidence="7" id="KW-1185">Reference proteome</keyword>
<dbReference type="SUPFAM" id="SSF53850">
    <property type="entry name" value="Periplasmic binding protein-like II"/>
    <property type="match status" value="1"/>
</dbReference>
<evidence type="ECO:0000259" key="5">
    <source>
        <dbReference type="PROSITE" id="PS50931"/>
    </source>
</evidence>
<evidence type="ECO:0000256" key="2">
    <source>
        <dbReference type="ARBA" id="ARBA00023015"/>
    </source>
</evidence>
<dbReference type="OrthoDB" id="9786526at2"/>
<dbReference type="GO" id="GO:0000976">
    <property type="term" value="F:transcription cis-regulatory region binding"/>
    <property type="evidence" value="ECO:0007669"/>
    <property type="project" value="TreeGrafter"/>
</dbReference>
<dbReference type="Gene3D" id="1.10.10.10">
    <property type="entry name" value="Winged helix-like DNA-binding domain superfamily/Winged helix DNA-binding domain"/>
    <property type="match status" value="1"/>
</dbReference>
<sequence length="321" mass="35333">MNINNLKTYVWVASLGSFRKAAEILHTTQPAVSNRIASLESELGVILFERVPGPAPIALTAKGVELLPFAEKILLLQEEIKQRGMNKNKDSGIIRIGVSETIVHSWLPAFLQTLNIEMPNLEVELTVDVTTELSKALAARTIDLAFLMGPVLEPTTVNLALCNFPLVWVAGAGLDIPNRRLELDELTQWPILTYARNTKPFREIKDRFREESSKSVRFISSSSLAACFRLAVDNVGVATLPKSMVQQALAHQVVKALDVAWTPTELNFTATYLASPYNSLVESSARLAVRTANNYIDSDINEIIIGGPLTRPRQPAESEAS</sequence>
<name>A0A2K8KK17_9GAMM</name>
<dbReference type="KEGG" id="rfo:REIFOR_00178"/>
<dbReference type="AlphaFoldDB" id="A0A2K8KK17"/>
<dbReference type="GO" id="GO:0003700">
    <property type="term" value="F:DNA-binding transcription factor activity"/>
    <property type="evidence" value="ECO:0007669"/>
    <property type="project" value="InterPro"/>
</dbReference>
<dbReference type="PROSITE" id="PS50931">
    <property type="entry name" value="HTH_LYSR"/>
    <property type="match status" value="1"/>
</dbReference>
<keyword evidence="4" id="KW-0804">Transcription</keyword>
<dbReference type="PANTHER" id="PTHR30126:SF77">
    <property type="entry name" value="TRANSCRIPTIONAL REGULATORY PROTEIN"/>
    <property type="match status" value="1"/>
</dbReference>
<evidence type="ECO:0000313" key="7">
    <source>
        <dbReference type="Proteomes" id="UP000229757"/>
    </source>
</evidence>
<dbReference type="PRINTS" id="PR00039">
    <property type="entry name" value="HTHLYSR"/>
</dbReference>
<evidence type="ECO:0000313" key="6">
    <source>
        <dbReference type="EMBL" id="ATX75355.1"/>
    </source>
</evidence>
<dbReference type="SUPFAM" id="SSF46785">
    <property type="entry name" value="Winged helix' DNA-binding domain"/>
    <property type="match status" value="1"/>
</dbReference>
<proteinExistence type="inferred from homology"/>
<protein>
    <submittedName>
        <fullName evidence="6">Transcriptional regulator, LysR family</fullName>
    </submittedName>
</protein>
<dbReference type="Gene3D" id="3.40.190.10">
    <property type="entry name" value="Periplasmic binding protein-like II"/>
    <property type="match status" value="2"/>
</dbReference>
<organism evidence="6 7">
    <name type="scientific">Reinekea forsetii</name>
    <dbReference type="NCBI Taxonomy" id="1336806"/>
    <lineage>
        <taxon>Bacteria</taxon>
        <taxon>Pseudomonadati</taxon>
        <taxon>Pseudomonadota</taxon>
        <taxon>Gammaproteobacteria</taxon>
        <taxon>Oceanospirillales</taxon>
        <taxon>Saccharospirillaceae</taxon>
        <taxon>Reinekea</taxon>
    </lineage>
</organism>
<comment type="similarity">
    <text evidence="1">Belongs to the LysR transcriptional regulatory family.</text>
</comment>
<evidence type="ECO:0000256" key="3">
    <source>
        <dbReference type="ARBA" id="ARBA00023125"/>
    </source>
</evidence>
<dbReference type="InterPro" id="IPR036388">
    <property type="entry name" value="WH-like_DNA-bd_sf"/>
</dbReference>
<dbReference type="InterPro" id="IPR036390">
    <property type="entry name" value="WH_DNA-bd_sf"/>
</dbReference>
<accession>A0A2K8KK17</accession>
<feature type="domain" description="HTH lysR-type" evidence="5">
    <location>
        <begin position="1"/>
        <end position="60"/>
    </location>
</feature>
<dbReference type="PANTHER" id="PTHR30126">
    <property type="entry name" value="HTH-TYPE TRANSCRIPTIONAL REGULATOR"/>
    <property type="match status" value="1"/>
</dbReference>